<dbReference type="PANTHER" id="PTHR33734:SF22">
    <property type="entry name" value="MEMBRANE-BOUND LYTIC MUREIN TRANSGLYCOSYLASE D"/>
    <property type="match status" value="1"/>
</dbReference>
<organism evidence="3">
    <name type="scientific">Synechococcus sp. SB0676_bin_10</name>
    <dbReference type="NCBI Taxonomy" id="2604869"/>
    <lineage>
        <taxon>Bacteria</taxon>
        <taxon>Bacillati</taxon>
        <taxon>Cyanobacteriota</taxon>
        <taxon>Cyanophyceae</taxon>
        <taxon>Synechococcales</taxon>
        <taxon>Synechococcaceae</taxon>
        <taxon>Synechococcus</taxon>
    </lineage>
</organism>
<comment type="caution">
    <text evidence="3">The sequence shown here is derived from an EMBL/GenBank/DDBJ whole genome shotgun (WGS) entry which is preliminary data.</text>
</comment>
<feature type="domain" description="LysM" evidence="2">
    <location>
        <begin position="124"/>
        <end position="167"/>
    </location>
</feature>
<dbReference type="PANTHER" id="PTHR33734">
    <property type="entry name" value="LYSM DOMAIN-CONTAINING GPI-ANCHORED PROTEIN 2"/>
    <property type="match status" value="1"/>
</dbReference>
<feature type="region of interest" description="Disordered" evidence="1">
    <location>
        <begin position="304"/>
        <end position="345"/>
    </location>
</feature>
<dbReference type="EMBL" id="VYDO01000104">
    <property type="protein sequence ID" value="MYG37972.1"/>
    <property type="molecule type" value="Genomic_DNA"/>
</dbReference>
<evidence type="ECO:0000256" key="1">
    <source>
        <dbReference type="SAM" id="MobiDB-lite"/>
    </source>
</evidence>
<feature type="compositionally biased region" description="Low complexity" evidence="1">
    <location>
        <begin position="318"/>
        <end position="343"/>
    </location>
</feature>
<dbReference type="CDD" id="cd00118">
    <property type="entry name" value="LysM"/>
    <property type="match status" value="5"/>
</dbReference>
<dbReference type="AlphaFoldDB" id="A0A6B1FCE4"/>
<feature type="domain" description="LysM" evidence="2">
    <location>
        <begin position="187"/>
        <end position="230"/>
    </location>
</feature>
<proteinExistence type="predicted"/>
<accession>A0A6B1FCE4</accession>
<name>A0A6B1FCE4_9SYNE</name>
<dbReference type="Gene3D" id="3.10.350.10">
    <property type="entry name" value="LysM domain"/>
    <property type="match status" value="5"/>
</dbReference>
<dbReference type="SUPFAM" id="SSF54106">
    <property type="entry name" value="LysM domain"/>
    <property type="match status" value="5"/>
</dbReference>
<dbReference type="InterPro" id="IPR036779">
    <property type="entry name" value="LysM_dom_sf"/>
</dbReference>
<gene>
    <name evidence="3" type="ORF">F4162_02975</name>
</gene>
<evidence type="ECO:0000313" key="3">
    <source>
        <dbReference type="EMBL" id="MYG37972.1"/>
    </source>
</evidence>
<feature type="domain" description="LysM" evidence="2">
    <location>
        <begin position="345"/>
        <end position="388"/>
    </location>
</feature>
<evidence type="ECO:0000259" key="2">
    <source>
        <dbReference type="PROSITE" id="PS51782"/>
    </source>
</evidence>
<feature type="domain" description="LysM" evidence="2">
    <location>
        <begin position="261"/>
        <end position="304"/>
    </location>
</feature>
<protein>
    <submittedName>
        <fullName evidence="3">LysM peptidoglycan-binding domain-containing protein</fullName>
    </submittedName>
</protein>
<dbReference type="SMART" id="SM00257">
    <property type="entry name" value="LysM"/>
    <property type="match status" value="5"/>
</dbReference>
<reference evidence="3" key="1">
    <citation type="submission" date="2019-09" db="EMBL/GenBank/DDBJ databases">
        <title>Characterisation of the sponge microbiome using genome-centric metagenomics.</title>
        <authorList>
            <person name="Engelberts J.P."/>
            <person name="Robbins S.J."/>
            <person name="De Goeij J.M."/>
            <person name="Aranda M."/>
            <person name="Bell S.C."/>
            <person name="Webster N.S."/>
        </authorList>
    </citation>
    <scope>NUCLEOTIDE SEQUENCE</scope>
    <source>
        <strain evidence="3">SB0676_bin_10</strain>
    </source>
</reference>
<sequence length="499" mass="53705">MARRQDVTTLVATGPRVRAGIFGGSLALLKPLVPSPILVMARSFRLLAAIPLLSLMVAPALASGRYQVQPRDSFYSVARKCRVDVHELMGLNPRPDNALKLGEKLRLPGNARCGSGVGSAATASAYQVQPRDSFYSVARKCRVDVHELMGLNPRPDNALKLGEKLRLPGNAQCGSSRDLAGAAVRYVAYQVQPRESFYGIARKCQVDAKELMRLNSASGTTLQPGQQLTLPGNARCPGEPATAARAGTTTTPAQTTARGTIFYQVQPREGFYSVAQKCQVDTRELISLNPESPTVLRPGQQLKLPSHARCPDESATVASSSPSQGAAGANRSTDTTATQTTPTKSYYEVQPRDAFYSIARKCRVNAQALMALNPRPGNTLHVGDQLELPGGAQCDRVAAANPDAAAASAANSGGVTVDSGWRSYGPLKVDWQDWQKIEGHWVAKSLNRSGQSFYLAINCPARRINQTSSNGQWSAWEVPDPGFEEQLMDDLCQEKKDLG</sequence>
<dbReference type="InterPro" id="IPR018392">
    <property type="entry name" value="LysM"/>
</dbReference>
<dbReference type="Pfam" id="PF01476">
    <property type="entry name" value="LysM"/>
    <property type="match status" value="5"/>
</dbReference>
<dbReference type="GO" id="GO:0008932">
    <property type="term" value="F:lytic endotransglycosylase activity"/>
    <property type="evidence" value="ECO:0007669"/>
    <property type="project" value="TreeGrafter"/>
</dbReference>
<dbReference type="PROSITE" id="PS51782">
    <property type="entry name" value="LYSM"/>
    <property type="match status" value="4"/>
</dbReference>